<evidence type="ECO:0000313" key="4">
    <source>
        <dbReference type="EMBL" id="PNI67457.1"/>
    </source>
</evidence>
<comment type="caution">
    <text evidence="4">The sequence shown here is derived from an EMBL/GenBank/DDBJ whole genome shotgun (WGS) entry which is preliminary data.</text>
</comment>
<organism evidence="4 5">
    <name type="scientific">Pan troglodytes</name>
    <name type="common">Chimpanzee</name>
    <dbReference type="NCBI Taxonomy" id="9598"/>
    <lineage>
        <taxon>Eukaryota</taxon>
        <taxon>Metazoa</taxon>
        <taxon>Chordata</taxon>
        <taxon>Craniata</taxon>
        <taxon>Vertebrata</taxon>
        <taxon>Euteleostomi</taxon>
        <taxon>Mammalia</taxon>
        <taxon>Eutheria</taxon>
        <taxon>Euarchontoglires</taxon>
        <taxon>Primates</taxon>
        <taxon>Haplorrhini</taxon>
        <taxon>Catarrhini</taxon>
        <taxon>Hominidae</taxon>
        <taxon>Pan</taxon>
    </lineage>
</organism>
<feature type="compositionally biased region" description="Polar residues" evidence="2">
    <location>
        <begin position="263"/>
        <end position="276"/>
    </location>
</feature>
<feature type="non-terminal residue" evidence="4">
    <location>
        <position position="1"/>
    </location>
</feature>
<dbReference type="SUPFAM" id="SSF74924">
    <property type="entry name" value="Cap-Gly domain"/>
    <property type="match status" value="1"/>
</dbReference>
<reference evidence="4 5" key="1">
    <citation type="submission" date="2017-12" db="EMBL/GenBank/DDBJ databases">
        <title>High-resolution comparative analysis of great ape genomes.</title>
        <authorList>
            <person name="Pollen A."/>
            <person name="Hastie A."/>
            <person name="Hormozdiari F."/>
            <person name="Dougherty M."/>
            <person name="Liu R."/>
            <person name="Chaisson M."/>
            <person name="Hoppe E."/>
            <person name="Hill C."/>
            <person name="Pang A."/>
            <person name="Hillier L."/>
            <person name="Baker C."/>
            <person name="Armstrong J."/>
            <person name="Shendure J."/>
            <person name="Paten B."/>
            <person name="Wilson R."/>
            <person name="Chao H."/>
            <person name="Schneider V."/>
            <person name="Ventura M."/>
            <person name="Kronenberg Z."/>
            <person name="Murali S."/>
            <person name="Gordon D."/>
            <person name="Cantsilieris S."/>
            <person name="Munson K."/>
            <person name="Nelson B."/>
            <person name="Raja A."/>
            <person name="Underwood J."/>
            <person name="Diekhans M."/>
            <person name="Fiddes I."/>
            <person name="Haussler D."/>
            <person name="Eichler E."/>
        </authorList>
    </citation>
    <scope>NUCLEOTIDE SEQUENCE [LARGE SCALE GENOMIC DNA]</scope>
    <source>
        <strain evidence="4">Yerkes chimp pedigree #C0471</strain>
    </source>
</reference>
<feature type="region of interest" description="Disordered" evidence="2">
    <location>
        <begin position="255"/>
        <end position="277"/>
    </location>
</feature>
<dbReference type="Pfam" id="PF14309">
    <property type="entry name" value="DUF4378"/>
    <property type="match status" value="1"/>
</dbReference>
<dbReference type="Pfam" id="PF01302">
    <property type="entry name" value="CAP_GLY"/>
    <property type="match status" value="1"/>
</dbReference>
<dbReference type="PANTHER" id="PTHR13958">
    <property type="entry name" value="CENTROSOME-ASSOCIATED PROTEIN 350"/>
    <property type="match status" value="1"/>
</dbReference>
<dbReference type="Gene3D" id="2.30.30.190">
    <property type="entry name" value="CAP Gly-rich-like domain"/>
    <property type="match status" value="1"/>
</dbReference>
<accession>A0A2J8N6R0</accession>
<dbReference type="InterPro" id="IPR028750">
    <property type="entry name" value="CEP350/CC187"/>
</dbReference>
<proteinExistence type="predicted"/>
<feature type="coiled-coil region" evidence="1">
    <location>
        <begin position="184"/>
        <end position="215"/>
    </location>
</feature>
<evidence type="ECO:0000256" key="1">
    <source>
        <dbReference type="SAM" id="Coils"/>
    </source>
</evidence>
<evidence type="ECO:0000259" key="3">
    <source>
        <dbReference type="PROSITE" id="PS50245"/>
    </source>
</evidence>
<dbReference type="PROSITE" id="PS50245">
    <property type="entry name" value="CAP_GLY_2"/>
    <property type="match status" value="1"/>
</dbReference>
<dbReference type="InterPro" id="IPR000938">
    <property type="entry name" value="CAP-Gly_domain"/>
</dbReference>
<protein>
    <submittedName>
        <fullName evidence="4">CEP350 isoform 3</fullName>
    </submittedName>
</protein>
<sequence>NNNGTYDGIAYFECKEKHGIFAPPQKISHIPENFDDYVDINEDEDCYSDERYQCNNQEQNDTEGPKDREKDVSEYFYEKSLPSVNDIEASVNRSRSLKIETDNVQDISGVLEAHVHQQSSVDSQISSKENKDLISDATEKVSIAAEDDTLDNTFSEELQKQQQFTEEEDNLYAEASGKLPTPLLDLLTREKNQLEAQLKSSLNEEKKSKQQLEKISLLTDSLLKVFVKDTVNQLQQIKKTRDEKIQLSNQELLGDDQKKVTPQDLSQNVEEQSPSISGCFLSSELEDEKEEISSPDMCPRPESPVFGASGQEELAKRLAELELSREFLSALGDDQDWFDEDFGLSSSHKIQKNKAEETIVPLMAEPKRVTQQPCETLLAVPHTAEEVEILVHNAAEELWKWKELGHDLHSISIPTKLLGCASKGLDIESTSKRVYKQAVFDLTKEIFEEIFAEDPNLNQPVWMKPCRINSSYFRRVKNPNNLDEIKSFIASEVLKLFSLKKEPNHKTDWQKMMKFGRKKRDRVDHILVQELHEEEAQWVNYDEDELCVKMQLADGIFETLIKDTIDVLNQISEKQGRMLLV</sequence>
<evidence type="ECO:0000313" key="5">
    <source>
        <dbReference type="Proteomes" id="UP000236370"/>
    </source>
</evidence>
<keyword evidence="1" id="KW-0175">Coiled coil</keyword>
<dbReference type="GO" id="GO:0008017">
    <property type="term" value="F:microtubule binding"/>
    <property type="evidence" value="ECO:0007669"/>
    <property type="project" value="InterPro"/>
</dbReference>
<dbReference type="GO" id="GO:0034453">
    <property type="term" value="P:microtubule anchoring"/>
    <property type="evidence" value="ECO:0007669"/>
    <property type="project" value="InterPro"/>
</dbReference>
<dbReference type="InterPro" id="IPR025486">
    <property type="entry name" value="DUF4378"/>
</dbReference>
<dbReference type="EMBL" id="NBAG03000235">
    <property type="protein sequence ID" value="PNI67457.1"/>
    <property type="molecule type" value="Genomic_DNA"/>
</dbReference>
<dbReference type="Proteomes" id="UP000236370">
    <property type="component" value="Unassembled WGS sequence"/>
</dbReference>
<dbReference type="InterPro" id="IPR036859">
    <property type="entry name" value="CAP-Gly_dom_sf"/>
</dbReference>
<feature type="region of interest" description="Disordered" evidence="2">
    <location>
        <begin position="53"/>
        <end position="72"/>
    </location>
</feature>
<dbReference type="PANTHER" id="PTHR13958:SF4">
    <property type="entry name" value="CENTROSOME-ASSOCIATED PROTEIN 350"/>
    <property type="match status" value="1"/>
</dbReference>
<feature type="domain" description="CAP-Gly" evidence="3">
    <location>
        <begin position="1"/>
        <end position="23"/>
    </location>
</feature>
<dbReference type="AlphaFoldDB" id="A0A2J8N6R0"/>
<name>A0A2J8N6R0_PANTR</name>
<evidence type="ECO:0000256" key="2">
    <source>
        <dbReference type="SAM" id="MobiDB-lite"/>
    </source>
</evidence>
<gene>
    <name evidence="4" type="ORF">CK820_G0013626</name>
</gene>
<dbReference type="GO" id="GO:0005813">
    <property type="term" value="C:centrosome"/>
    <property type="evidence" value="ECO:0007669"/>
    <property type="project" value="InterPro"/>
</dbReference>
<feature type="compositionally biased region" description="Basic and acidic residues" evidence="2">
    <location>
        <begin position="63"/>
        <end position="72"/>
    </location>
</feature>